<protein>
    <submittedName>
        <fullName evidence="2">Uncharacterized protein</fullName>
    </submittedName>
</protein>
<dbReference type="Proteomes" id="UP001642260">
    <property type="component" value="Unassembled WGS sequence"/>
</dbReference>
<comment type="caution">
    <text evidence="2">The sequence shown here is derived from an EMBL/GenBank/DDBJ whole genome shotgun (WGS) entry which is preliminary data.</text>
</comment>
<evidence type="ECO:0000256" key="1">
    <source>
        <dbReference type="SAM" id="MobiDB-lite"/>
    </source>
</evidence>
<keyword evidence="3" id="KW-1185">Reference proteome</keyword>
<evidence type="ECO:0000313" key="3">
    <source>
        <dbReference type="Proteomes" id="UP001642260"/>
    </source>
</evidence>
<evidence type="ECO:0000313" key="2">
    <source>
        <dbReference type="EMBL" id="CAH8391525.1"/>
    </source>
</evidence>
<sequence>MKKLMIVCKNYNIKIDIIKWFQGGCFLSSQKRQTQGEPGRSEETTSIKHRSNRSQWSRETNKLAITRAATHEPPRPTRVATRTRRKRRDPPPKSSRTFAGDHQ</sequence>
<name>A0ABC8M5F3_ERUVS</name>
<accession>A0ABC8M5F3</accession>
<dbReference type="AlphaFoldDB" id="A0ABC8M5F3"/>
<feature type="region of interest" description="Disordered" evidence="1">
    <location>
        <begin position="29"/>
        <end position="103"/>
    </location>
</feature>
<gene>
    <name evidence="2" type="ORF">ERUC_LOCUS44008</name>
</gene>
<proteinExistence type="predicted"/>
<dbReference type="EMBL" id="CAKOAT010952931">
    <property type="protein sequence ID" value="CAH8391525.1"/>
    <property type="molecule type" value="Genomic_DNA"/>
</dbReference>
<reference evidence="2 3" key="1">
    <citation type="submission" date="2022-03" db="EMBL/GenBank/DDBJ databases">
        <authorList>
            <person name="Macdonald S."/>
            <person name="Ahmed S."/>
            <person name="Newling K."/>
        </authorList>
    </citation>
    <scope>NUCLEOTIDE SEQUENCE [LARGE SCALE GENOMIC DNA]</scope>
</reference>
<organism evidence="2 3">
    <name type="scientific">Eruca vesicaria subsp. sativa</name>
    <name type="common">Garden rocket</name>
    <name type="synonym">Eruca sativa</name>
    <dbReference type="NCBI Taxonomy" id="29727"/>
    <lineage>
        <taxon>Eukaryota</taxon>
        <taxon>Viridiplantae</taxon>
        <taxon>Streptophyta</taxon>
        <taxon>Embryophyta</taxon>
        <taxon>Tracheophyta</taxon>
        <taxon>Spermatophyta</taxon>
        <taxon>Magnoliopsida</taxon>
        <taxon>eudicotyledons</taxon>
        <taxon>Gunneridae</taxon>
        <taxon>Pentapetalae</taxon>
        <taxon>rosids</taxon>
        <taxon>malvids</taxon>
        <taxon>Brassicales</taxon>
        <taxon>Brassicaceae</taxon>
        <taxon>Brassiceae</taxon>
        <taxon>Eruca</taxon>
    </lineage>
</organism>